<feature type="compositionally biased region" description="Basic and acidic residues" evidence="1">
    <location>
        <begin position="506"/>
        <end position="518"/>
    </location>
</feature>
<accession>A0A9W6Z2P2</accession>
<feature type="region of interest" description="Disordered" evidence="1">
    <location>
        <begin position="497"/>
        <end position="565"/>
    </location>
</feature>
<name>A0A9W6Z2P2_AMBMO</name>
<dbReference type="Pfam" id="PF18097">
    <property type="entry name" value="Vta1_C"/>
    <property type="match status" value="1"/>
</dbReference>
<gene>
    <name evidence="3" type="ORF">Amon01_000715700</name>
</gene>
<sequence>MPNNHDNHSSYPSTPPNTSNSPSNSNSNSNSTYTSESPIIQLTNIDINLFPNSLKPCRSTFQLFKKCLIQAINDQNLKLFILTYILGLQLVRNLMDLYDRQQQQQEQEQHHHSANDYGKDTLLNLLNLLISSLEQIKTEDGINLNETRNSKNSKKLFKFSNLLTSKSKSNSKSNSNSSSPCPQLSLVDIVNDEEKSRLFLNQWCLEKINEIETIFEKAMIDKTTVELLVDCSVGLQVSLALSPTNEIEVEVDVVEEHDHDDKEKELNDLQSEVNKEEHGTNTDMRLVKDDTHLTNNKEKTTESDHKEESTFEKENSDEIDIKQEFNYFQSELQKAEDEISKPLLTQIEDENGNGNGNEIEIDGQDNYNPEVNKKNTKDIKDKGKEIPLIMTKIEIQDKINWCNYQIRRIIDCFKTGENPNDGLLSSLYLNHGPSKMEPISQDEIQKVIKEALTMDSDSDSDYGNAGDEDEFREEDYYYDSDEGEFIKKGHKSGIDDMFPVVPNDQRGLKFERNNDTTKTKSSNTVDTVGASVDNKTDATLIPKPKPKPKPKPNPTDRSRSTPKIPTVADLIAQKSSTTTSTNPNPVQVSKPMDLETLEKQMENSELLNSASKCCKFAISSINYEDVDTALNELQEAVKLLELYKGKMEGML</sequence>
<dbReference type="GO" id="GO:0032511">
    <property type="term" value="P:late endosome to vacuole transport via multivesicular body sorting pathway"/>
    <property type="evidence" value="ECO:0007669"/>
    <property type="project" value="InterPro"/>
</dbReference>
<comment type="caution">
    <text evidence="3">The sequence shown here is derived from an EMBL/GenBank/DDBJ whole genome shotgun (WGS) entry which is preliminary data.</text>
</comment>
<organism evidence="3 4">
    <name type="scientific">Ambrosiozyma monospora</name>
    <name type="common">Yeast</name>
    <name type="synonym">Endomycopsis monosporus</name>
    <dbReference type="NCBI Taxonomy" id="43982"/>
    <lineage>
        <taxon>Eukaryota</taxon>
        <taxon>Fungi</taxon>
        <taxon>Dikarya</taxon>
        <taxon>Ascomycota</taxon>
        <taxon>Saccharomycotina</taxon>
        <taxon>Pichiomycetes</taxon>
        <taxon>Pichiales</taxon>
        <taxon>Pichiaceae</taxon>
        <taxon>Ambrosiozyma</taxon>
    </lineage>
</organism>
<proteinExistence type="predicted"/>
<evidence type="ECO:0000259" key="2">
    <source>
        <dbReference type="Pfam" id="PF18097"/>
    </source>
</evidence>
<evidence type="ECO:0000256" key="1">
    <source>
        <dbReference type="SAM" id="MobiDB-lite"/>
    </source>
</evidence>
<keyword evidence="4" id="KW-1185">Reference proteome</keyword>
<dbReference type="AlphaFoldDB" id="A0A9W6Z2P2"/>
<feature type="domain" description="Vta1 C-terminal" evidence="2">
    <location>
        <begin position="608"/>
        <end position="641"/>
    </location>
</feature>
<dbReference type="OrthoDB" id="391137at2759"/>
<dbReference type="Proteomes" id="UP001165063">
    <property type="component" value="Unassembled WGS sequence"/>
</dbReference>
<dbReference type="EMBL" id="BSXU01005042">
    <property type="protein sequence ID" value="GMG49989.1"/>
    <property type="molecule type" value="Genomic_DNA"/>
</dbReference>
<feature type="region of interest" description="Disordered" evidence="1">
    <location>
        <begin position="1"/>
        <end position="35"/>
    </location>
</feature>
<evidence type="ECO:0000313" key="4">
    <source>
        <dbReference type="Proteomes" id="UP001165063"/>
    </source>
</evidence>
<dbReference type="Gene3D" id="1.20.5.420">
    <property type="entry name" value="Immunoglobulin FC, subunit C"/>
    <property type="match status" value="1"/>
</dbReference>
<dbReference type="InterPro" id="IPR041212">
    <property type="entry name" value="Vta1_C"/>
</dbReference>
<dbReference type="PANTHER" id="PTHR46009:SF1">
    <property type="entry name" value="VACUOLAR PROTEIN SORTING-ASSOCIATED PROTEIN VTA1 HOMOLOG"/>
    <property type="match status" value="1"/>
</dbReference>
<protein>
    <submittedName>
        <fullName evidence="3">Unnamed protein product</fullName>
    </submittedName>
</protein>
<dbReference type="GO" id="GO:0005771">
    <property type="term" value="C:multivesicular body"/>
    <property type="evidence" value="ECO:0007669"/>
    <property type="project" value="TreeGrafter"/>
</dbReference>
<reference evidence="3" key="1">
    <citation type="submission" date="2023-04" db="EMBL/GenBank/DDBJ databases">
        <title>Ambrosiozyma monospora NBRC 1965.</title>
        <authorList>
            <person name="Ichikawa N."/>
            <person name="Sato H."/>
            <person name="Tonouchi N."/>
        </authorList>
    </citation>
    <scope>NUCLEOTIDE SEQUENCE</scope>
    <source>
        <strain evidence="3">NBRC 1965</strain>
    </source>
</reference>
<feature type="region of interest" description="Disordered" evidence="1">
    <location>
        <begin position="256"/>
        <end position="315"/>
    </location>
</feature>
<dbReference type="PANTHER" id="PTHR46009">
    <property type="entry name" value="VACUOLAR PROTEIN SORTING-ASSOCIATED PROTEIN VTA1 HOMOLOG"/>
    <property type="match status" value="1"/>
</dbReference>
<feature type="compositionally biased region" description="Low complexity" evidence="1">
    <location>
        <begin position="519"/>
        <end position="528"/>
    </location>
</feature>
<dbReference type="InterPro" id="IPR044538">
    <property type="entry name" value="Vta1-like"/>
</dbReference>
<evidence type="ECO:0000313" key="3">
    <source>
        <dbReference type="EMBL" id="GMG49989.1"/>
    </source>
</evidence>
<feature type="compositionally biased region" description="Low complexity" evidence="1">
    <location>
        <begin position="9"/>
        <end position="35"/>
    </location>
</feature>